<feature type="transmembrane region" description="Helical" evidence="1">
    <location>
        <begin position="12"/>
        <end position="30"/>
    </location>
</feature>
<organism evidence="2 3">
    <name type="scientific">Epilithonimonas lactis</name>
    <dbReference type="NCBI Taxonomy" id="421072"/>
    <lineage>
        <taxon>Bacteria</taxon>
        <taxon>Pseudomonadati</taxon>
        <taxon>Bacteroidota</taxon>
        <taxon>Flavobacteriia</taxon>
        <taxon>Flavobacteriales</taxon>
        <taxon>Weeksellaceae</taxon>
        <taxon>Chryseobacterium group</taxon>
        <taxon>Epilithonimonas</taxon>
    </lineage>
</organism>
<proteinExistence type="predicted"/>
<keyword evidence="1" id="KW-0812">Transmembrane</keyword>
<dbReference type="InterPro" id="IPR035177">
    <property type="entry name" value="TssN"/>
</dbReference>
<evidence type="ECO:0000313" key="2">
    <source>
        <dbReference type="EMBL" id="KFC18413.1"/>
    </source>
</evidence>
<dbReference type="RefSeq" id="WP_034978940.1">
    <property type="nucleotide sequence ID" value="NZ_FOFI01000006.1"/>
</dbReference>
<keyword evidence="3" id="KW-1185">Reference proteome</keyword>
<dbReference type="eggNOG" id="ENOG502Z9R5">
    <property type="taxonomic scope" value="Bacteria"/>
</dbReference>
<reference evidence="2 3" key="1">
    <citation type="submission" date="2014-07" db="EMBL/GenBank/DDBJ databases">
        <title>Epilithonimonas lactis LMG 22401 Genome.</title>
        <authorList>
            <person name="Pipes S.E."/>
            <person name="Stropko S.J."/>
        </authorList>
    </citation>
    <scope>NUCLEOTIDE SEQUENCE [LARGE SCALE GENOMIC DNA]</scope>
    <source>
        <strain evidence="2 3">LMG 24401</strain>
    </source>
</reference>
<keyword evidence="1" id="KW-0472">Membrane</keyword>
<feature type="transmembrane region" description="Helical" evidence="1">
    <location>
        <begin position="137"/>
        <end position="156"/>
    </location>
</feature>
<name>A0A085B7G8_9FLAO</name>
<accession>A0A085B7G8</accession>
<dbReference type="AlphaFoldDB" id="A0A085B7G8"/>
<dbReference type="EMBL" id="JPLY01000007">
    <property type="protein sequence ID" value="KFC18413.1"/>
    <property type="molecule type" value="Genomic_DNA"/>
</dbReference>
<comment type="caution">
    <text evidence="2">The sequence shown here is derived from an EMBL/GenBank/DDBJ whole genome shotgun (WGS) entry which is preliminary data.</text>
</comment>
<dbReference type="Pfam" id="PF17555">
    <property type="entry name" value="TssN"/>
    <property type="match status" value="1"/>
</dbReference>
<evidence type="ECO:0000256" key="1">
    <source>
        <dbReference type="SAM" id="Phobius"/>
    </source>
</evidence>
<feature type="transmembrane region" description="Helical" evidence="1">
    <location>
        <begin position="104"/>
        <end position="125"/>
    </location>
</feature>
<evidence type="ECO:0000313" key="3">
    <source>
        <dbReference type="Proteomes" id="UP000028623"/>
    </source>
</evidence>
<protein>
    <submittedName>
        <fullName evidence="2">Membrane protein</fullName>
    </submittedName>
</protein>
<dbReference type="Proteomes" id="UP000028623">
    <property type="component" value="Unassembled WGS sequence"/>
</dbReference>
<dbReference type="OrthoDB" id="1024052at2"/>
<feature type="transmembrane region" description="Helical" evidence="1">
    <location>
        <begin position="69"/>
        <end position="92"/>
    </location>
</feature>
<sequence length="305" mass="35786">MEIGSVKGIFLRYLLMPLIAGILVFILAMIRRSKPAIKIKHIIFYVLLSGLCLSLPGFLGFSGNLFNPYWYLFSQLIYLGLGIIHVNLLHYYFRKHIDKLWMSILFEAILSITCILFGGFLFTLIFNWMSKDLGNEYMAATSLVIFIVPLIFYYCYVQFISIPFDIYKTWRFDPDKKPHNFQGVDFDKLMVLNVELSKNSEDQQRFIVKAKTLATGITFGDWFHRVVDDYNHKNPNATIKLMDSGDEPYYWIFYIKRSFFSIRKYIDFEQDIITNNITENQTVICKRVIRHQEEGNIANQISTTL</sequence>
<feature type="transmembrane region" description="Helical" evidence="1">
    <location>
        <begin position="42"/>
        <end position="63"/>
    </location>
</feature>
<gene>
    <name evidence="2" type="ORF">IO89_18145</name>
</gene>
<dbReference type="STRING" id="421072.SAMN04488097_3673"/>
<keyword evidence="1" id="KW-1133">Transmembrane helix</keyword>